<gene>
    <name evidence="4" type="ORF">Cch01nite_03990</name>
</gene>
<protein>
    <submittedName>
        <fullName evidence="4">CDP-alcohol phosphatidyltransferase</fullName>
    </submittedName>
</protein>
<dbReference type="Gene3D" id="1.20.120.1760">
    <property type="match status" value="1"/>
</dbReference>
<dbReference type="EMBL" id="BONK01000001">
    <property type="protein sequence ID" value="GIG19675.1"/>
    <property type="molecule type" value="Genomic_DNA"/>
</dbReference>
<dbReference type="PROSITE" id="PS00379">
    <property type="entry name" value="CDP_ALCOHOL_P_TRANSF"/>
    <property type="match status" value="1"/>
</dbReference>
<proteinExistence type="inferred from homology"/>
<dbReference type="AlphaFoldDB" id="A0A919NZ46"/>
<keyword evidence="3" id="KW-0472">Membrane</keyword>
<evidence type="ECO:0000313" key="4">
    <source>
        <dbReference type="EMBL" id="GIG19675.1"/>
    </source>
</evidence>
<dbReference type="GO" id="GO:0016780">
    <property type="term" value="F:phosphotransferase activity, for other substituted phosphate groups"/>
    <property type="evidence" value="ECO:0007669"/>
    <property type="project" value="InterPro"/>
</dbReference>
<evidence type="ECO:0000256" key="2">
    <source>
        <dbReference type="RuleBase" id="RU003750"/>
    </source>
</evidence>
<evidence type="ECO:0000313" key="5">
    <source>
        <dbReference type="Proteomes" id="UP000632740"/>
    </source>
</evidence>
<keyword evidence="5" id="KW-1185">Reference proteome</keyword>
<feature type="transmembrane region" description="Helical" evidence="3">
    <location>
        <begin position="64"/>
        <end position="90"/>
    </location>
</feature>
<comment type="similarity">
    <text evidence="2">Belongs to the CDP-alcohol phosphatidyltransferase class-I family.</text>
</comment>
<dbReference type="InterPro" id="IPR048254">
    <property type="entry name" value="CDP_ALCOHOL_P_TRANSF_CS"/>
</dbReference>
<dbReference type="RefSeq" id="WP_203747844.1">
    <property type="nucleotide sequence ID" value="NZ_BONK01000001.1"/>
</dbReference>
<dbReference type="InterPro" id="IPR000462">
    <property type="entry name" value="CDP-OH_P_trans"/>
</dbReference>
<accession>A0A919NZ46</accession>
<organism evidence="4 5">
    <name type="scientific">Cellulomonas chitinilytica</name>
    <dbReference type="NCBI Taxonomy" id="398759"/>
    <lineage>
        <taxon>Bacteria</taxon>
        <taxon>Bacillati</taxon>
        <taxon>Actinomycetota</taxon>
        <taxon>Actinomycetes</taxon>
        <taxon>Micrococcales</taxon>
        <taxon>Cellulomonadaceae</taxon>
        <taxon>Cellulomonas</taxon>
    </lineage>
</organism>
<sequence length="258" mass="27111">MNPTYGQALAQLRGAQKAVARSAPAYSRFVNRRWGRYLAAGAASRGLSPDAVTGISALCTAAGIAVLTLVPISVGSGVAVAFLLALGYAFDSADGQVARLQGRSSTAGEWLDHVVDAAKSVLLPLGLGVALWRSDEVDDRWVVLPLVSTVVTSVLFFAMILTEQLRRVHGVRSKADTDPGSRSWVRALLVVPMDYGVLCWSFVLLGVLPVFLGVYAVITAASGLFLLLAAAKWYRELAALDAVRAAGTGSSSPEQVPA</sequence>
<feature type="transmembrane region" description="Helical" evidence="3">
    <location>
        <begin position="210"/>
        <end position="231"/>
    </location>
</feature>
<reference evidence="4" key="1">
    <citation type="submission" date="2021-01" db="EMBL/GenBank/DDBJ databases">
        <title>Whole genome shotgun sequence of Cellulomonas chitinilytica NBRC 110799.</title>
        <authorList>
            <person name="Komaki H."/>
            <person name="Tamura T."/>
        </authorList>
    </citation>
    <scope>NUCLEOTIDE SEQUENCE</scope>
    <source>
        <strain evidence="4">NBRC 110799</strain>
    </source>
</reference>
<dbReference type="GO" id="GO:0016020">
    <property type="term" value="C:membrane"/>
    <property type="evidence" value="ECO:0007669"/>
    <property type="project" value="InterPro"/>
</dbReference>
<dbReference type="Pfam" id="PF01066">
    <property type="entry name" value="CDP-OH_P_transf"/>
    <property type="match status" value="1"/>
</dbReference>
<dbReference type="Proteomes" id="UP000632740">
    <property type="component" value="Unassembled WGS sequence"/>
</dbReference>
<keyword evidence="3" id="KW-0812">Transmembrane</keyword>
<keyword evidence="1 2" id="KW-0808">Transferase</keyword>
<feature type="transmembrane region" description="Helical" evidence="3">
    <location>
        <begin position="141"/>
        <end position="162"/>
    </location>
</feature>
<evidence type="ECO:0000256" key="1">
    <source>
        <dbReference type="ARBA" id="ARBA00022679"/>
    </source>
</evidence>
<keyword evidence="3" id="KW-1133">Transmembrane helix</keyword>
<comment type="caution">
    <text evidence="4">The sequence shown here is derived from an EMBL/GenBank/DDBJ whole genome shotgun (WGS) entry which is preliminary data.</text>
</comment>
<name>A0A919NZ46_9CELL</name>
<dbReference type="GO" id="GO:0008654">
    <property type="term" value="P:phospholipid biosynthetic process"/>
    <property type="evidence" value="ECO:0007669"/>
    <property type="project" value="InterPro"/>
</dbReference>
<dbReference type="InterPro" id="IPR043130">
    <property type="entry name" value="CDP-OH_PTrfase_TM_dom"/>
</dbReference>
<feature type="transmembrane region" description="Helical" evidence="3">
    <location>
        <begin position="183"/>
        <end position="204"/>
    </location>
</feature>
<evidence type="ECO:0000256" key="3">
    <source>
        <dbReference type="SAM" id="Phobius"/>
    </source>
</evidence>